<dbReference type="SUPFAM" id="SSF57850">
    <property type="entry name" value="RING/U-box"/>
    <property type="match status" value="1"/>
</dbReference>
<name>A0A2R5G4R7_9STRA</name>
<keyword evidence="1" id="KW-0863">Zinc-finger</keyword>
<dbReference type="InterPro" id="IPR039512">
    <property type="entry name" value="RCHY1_zinc-ribbon"/>
</dbReference>
<feature type="compositionally biased region" description="Low complexity" evidence="2">
    <location>
        <begin position="295"/>
        <end position="311"/>
    </location>
</feature>
<dbReference type="InParanoid" id="A0A2R5G4R7"/>
<proteinExistence type="predicted"/>
<feature type="region of interest" description="Disordered" evidence="2">
    <location>
        <begin position="1"/>
        <end position="22"/>
    </location>
</feature>
<comment type="caution">
    <text evidence="5">The sequence shown here is derived from an EMBL/GenBank/DDBJ whole genome shotgun (WGS) entry which is preliminary data.</text>
</comment>
<keyword evidence="1" id="KW-0862">Zinc</keyword>
<dbReference type="Pfam" id="PF14599">
    <property type="entry name" value="zinc_ribbon_6"/>
    <property type="match status" value="1"/>
</dbReference>
<feature type="compositionally biased region" description="Acidic residues" evidence="2">
    <location>
        <begin position="314"/>
        <end position="339"/>
    </location>
</feature>
<keyword evidence="1" id="KW-0479">Metal-binding</keyword>
<dbReference type="Proteomes" id="UP000241890">
    <property type="component" value="Unassembled WGS sequence"/>
</dbReference>
<evidence type="ECO:0000259" key="3">
    <source>
        <dbReference type="PROSITE" id="PS50089"/>
    </source>
</evidence>
<dbReference type="InterPro" id="IPR001841">
    <property type="entry name" value="Znf_RING"/>
</dbReference>
<dbReference type="Pfam" id="PF13639">
    <property type="entry name" value="zf-RING_2"/>
    <property type="match status" value="1"/>
</dbReference>
<dbReference type="InterPro" id="IPR008913">
    <property type="entry name" value="Znf_CHY"/>
</dbReference>
<evidence type="ECO:0000256" key="2">
    <source>
        <dbReference type="SAM" id="MobiDB-lite"/>
    </source>
</evidence>
<dbReference type="SMART" id="SM00184">
    <property type="entry name" value="RING"/>
    <property type="match status" value="1"/>
</dbReference>
<dbReference type="GO" id="GO:0008270">
    <property type="term" value="F:zinc ion binding"/>
    <property type="evidence" value="ECO:0007669"/>
    <property type="project" value="UniProtKB-KW"/>
</dbReference>
<keyword evidence="6" id="KW-1185">Reference proteome</keyword>
<dbReference type="InterPro" id="IPR013083">
    <property type="entry name" value="Znf_RING/FYVE/PHD"/>
</dbReference>
<evidence type="ECO:0000313" key="6">
    <source>
        <dbReference type="Proteomes" id="UP000241890"/>
    </source>
</evidence>
<evidence type="ECO:0000313" key="5">
    <source>
        <dbReference type="EMBL" id="GBG26016.1"/>
    </source>
</evidence>
<dbReference type="GO" id="GO:0061630">
    <property type="term" value="F:ubiquitin protein ligase activity"/>
    <property type="evidence" value="ECO:0007669"/>
    <property type="project" value="TreeGrafter"/>
</dbReference>
<dbReference type="PANTHER" id="PTHR21319">
    <property type="entry name" value="RING FINGER AND CHY ZINC FINGER DOMAIN-CONTAINING PROTEIN 1"/>
    <property type="match status" value="1"/>
</dbReference>
<organism evidence="5 6">
    <name type="scientific">Hondaea fermentalgiana</name>
    <dbReference type="NCBI Taxonomy" id="2315210"/>
    <lineage>
        <taxon>Eukaryota</taxon>
        <taxon>Sar</taxon>
        <taxon>Stramenopiles</taxon>
        <taxon>Bigyra</taxon>
        <taxon>Labyrinthulomycetes</taxon>
        <taxon>Thraustochytrida</taxon>
        <taxon>Thraustochytriidae</taxon>
        <taxon>Hondaea</taxon>
    </lineage>
</organism>
<accession>A0A2R5G4R7</accession>
<protein>
    <submittedName>
        <fullName evidence="5">E3 ubiquitin-protein ligase RZFP34</fullName>
    </submittedName>
</protein>
<evidence type="ECO:0000259" key="4">
    <source>
        <dbReference type="PROSITE" id="PS51266"/>
    </source>
</evidence>
<dbReference type="OrthoDB" id="411372at2759"/>
<feature type="domain" description="CHY-type" evidence="4">
    <location>
        <begin position="106"/>
        <end position="184"/>
    </location>
</feature>
<sequence length="339" mass="36161">MGNNSDSAAGGAPLHQGQESPTVANLNERIRAIALDLSLGVEERTKKIQELYSLAAAVPPTATATSVTAANATALAGTSATDEEGGNGNASSKSADDANVAVTMGTPLGLEACRHYKRQCSILSNCCGKIYPCRLLCLPPGVFSNHTCVDSSNKCVACFERMQDSTRQIALLRCGHAMHKQCQDQALLAGAHTCPICRVSYLDQGSQAVILQQIEETIAAQPMPDEYKNWVAHIHCDDCQKSAAVPFHFLAHICPSCKSFNTVVLSRKRGPPRDENPEDAQEILQEGQELPSPAPGWSSAQAASAANVLASDVGMEDSFVDDVEENDSNDDDDDDEEEE</sequence>
<dbReference type="GO" id="GO:0006511">
    <property type="term" value="P:ubiquitin-dependent protein catabolic process"/>
    <property type="evidence" value="ECO:0007669"/>
    <property type="project" value="TreeGrafter"/>
</dbReference>
<gene>
    <name evidence="5" type="ORF">FCC1311_022362</name>
</gene>
<dbReference type="EMBL" id="BEYU01000018">
    <property type="protein sequence ID" value="GBG26016.1"/>
    <property type="molecule type" value="Genomic_DNA"/>
</dbReference>
<dbReference type="AlphaFoldDB" id="A0A2R5G4R7"/>
<evidence type="ECO:0000256" key="1">
    <source>
        <dbReference type="PROSITE-ProRule" id="PRU00601"/>
    </source>
</evidence>
<feature type="domain" description="RING-type" evidence="3">
    <location>
        <begin position="155"/>
        <end position="198"/>
    </location>
</feature>
<reference evidence="5 6" key="1">
    <citation type="submission" date="2017-12" db="EMBL/GenBank/DDBJ databases">
        <title>Sequencing, de novo assembly and annotation of complete genome of a new Thraustochytrid species, strain FCC1311.</title>
        <authorList>
            <person name="Sedici K."/>
            <person name="Godart F."/>
            <person name="Aiese Cigliano R."/>
            <person name="Sanseverino W."/>
            <person name="Barakat M."/>
            <person name="Ortet P."/>
            <person name="Marechal E."/>
            <person name="Cagnac O."/>
            <person name="Amato A."/>
        </authorList>
    </citation>
    <scope>NUCLEOTIDE SEQUENCE [LARGE SCALE GENOMIC DNA]</scope>
</reference>
<dbReference type="Gene3D" id="3.30.40.10">
    <property type="entry name" value="Zinc/RING finger domain, C3HC4 (zinc finger)"/>
    <property type="match status" value="1"/>
</dbReference>
<dbReference type="PROSITE" id="PS51266">
    <property type="entry name" value="ZF_CHY"/>
    <property type="match status" value="1"/>
</dbReference>
<feature type="region of interest" description="Disordered" evidence="2">
    <location>
        <begin position="267"/>
        <end position="339"/>
    </location>
</feature>
<dbReference type="GO" id="GO:0005634">
    <property type="term" value="C:nucleus"/>
    <property type="evidence" value="ECO:0007669"/>
    <property type="project" value="TreeGrafter"/>
</dbReference>
<dbReference type="PROSITE" id="PS50089">
    <property type="entry name" value="ZF_RING_2"/>
    <property type="match status" value="1"/>
</dbReference>
<dbReference type="Gene3D" id="2.20.28.10">
    <property type="match status" value="1"/>
</dbReference>
<dbReference type="GO" id="GO:0016567">
    <property type="term" value="P:protein ubiquitination"/>
    <property type="evidence" value="ECO:0007669"/>
    <property type="project" value="TreeGrafter"/>
</dbReference>